<dbReference type="EMBL" id="JARIHO010000069">
    <property type="protein sequence ID" value="KAJ7312935.1"/>
    <property type="molecule type" value="Genomic_DNA"/>
</dbReference>
<evidence type="ECO:0000256" key="1">
    <source>
        <dbReference type="SAM" id="Phobius"/>
    </source>
</evidence>
<protein>
    <submittedName>
        <fullName evidence="2">Uncharacterized protein</fullName>
    </submittedName>
</protein>
<evidence type="ECO:0000313" key="3">
    <source>
        <dbReference type="Proteomes" id="UP001218218"/>
    </source>
</evidence>
<keyword evidence="1" id="KW-0472">Membrane</keyword>
<organism evidence="2 3">
    <name type="scientific">Mycena albidolilacea</name>
    <dbReference type="NCBI Taxonomy" id="1033008"/>
    <lineage>
        <taxon>Eukaryota</taxon>
        <taxon>Fungi</taxon>
        <taxon>Dikarya</taxon>
        <taxon>Basidiomycota</taxon>
        <taxon>Agaricomycotina</taxon>
        <taxon>Agaricomycetes</taxon>
        <taxon>Agaricomycetidae</taxon>
        <taxon>Agaricales</taxon>
        <taxon>Marasmiineae</taxon>
        <taxon>Mycenaceae</taxon>
        <taxon>Mycena</taxon>
    </lineage>
</organism>
<keyword evidence="1" id="KW-0812">Transmembrane</keyword>
<gene>
    <name evidence="2" type="ORF">DFH08DRAFT_943450</name>
</gene>
<keyword evidence="1" id="KW-1133">Transmembrane helix</keyword>
<feature type="transmembrane region" description="Helical" evidence="1">
    <location>
        <begin position="26"/>
        <end position="45"/>
    </location>
</feature>
<proteinExistence type="predicted"/>
<sequence>MPPTDSDPTPPSAFWPSLLPDPVSRVVAIVLAILVTLFCILRFVLPSPRITSMSKAFDDMKKLYDKARDAHMFNSQLETESVPNEFIAIDDRARDLVIKTLDLSLSTHPALWWWGELRYGFSIMKCTWDIGILKQKIQLIIERRTNDLNMTPTVGLTSAQQVWLRRQRTLDSEA</sequence>
<comment type="caution">
    <text evidence="2">The sequence shown here is derived from an EMBL/GenBank/DDBJ whole genome shotgun (WGS) entry which is preliminary data.</text>
</comment>
<dbReference type="AlphaFoldDB" id="A0AAD7ECV3"/>
<dbReference type="Proteomes" id="UP001218218">
    <property type="component" value="Unassembled WGS sequence"/>
</dbReference>
<reference evidence="2" key="1">
    <citation type="submission" date="2023-03" db="EMBL/GenBank/DDBJ databases">
        <title>Massive genome expansion in bonnet fungi (Mycena s.s.) driven by repeated elements and novel gene families across ecological guilds.</title>
        <authorList>
            <consortium name="Lawrence Berkeley National Laboratory"/>
            <person name="Harder C.B."/>
            <person name="Miyauchi S."/>
            <person name="Viragh M."/>
            <person name="Kuo A."/>
            <person name="Thoen E."/>
            <person name="Andreopoulos B."/>
            <person name="Lu D."/>
            <person name="Skrede I."/>
            <person name="Drula E."/>
            <person name="Henrissat B."/>
            <person name="Morin E."/>
            <person name="Kohler A."/>
            <person name="Barry K."/>
            <person name="LaButti K."/>
            <person name="Morin E."/>
            <person name="Salamov A."/>
            <person name="Lipzen A."/>
            <person name="Mereny Z."/>
            <person name="Hegedus B."/>
            <person name="Baldrian P."/>
            <person name="Stursova M."/>
            <person name="Weitz H."/>
            <person name="Taylor A."/>
            <person name="Grigoriev I.V."/>
            <person name="Nagy L.G."/>
            <person name="Martin F."/>
            <person name="Kauserud H."/>
        </authorList>
    </citation>
    <scope>NUCLEOTIDE SEQUENCE</scope>
    <source>
        <strain evidence="2">CBHHK002</strain>
    </source>
</reference>
<keyword evidence="3" id="KW-1185">Reference proteome</keyword>
<name>A0AAD7ECV3_9AGAR</name>
<accession>A0AAD7ECV3</accession>
<evidence type="ECO:0000313" key="2">
    <source>
        <dbReference type="EMBL" id="KAJ7312935.1"/>
    </source>
</evidence>